<protein>
    <submittedName>
        <fullName evidence="1">Uncharacterized protein</fullName>
    </submittedName>
</protein>
<dbReference type="Proteomes" id="UP001430193">
    <property type="component" value="Unassembled WGS sequence"/>
</dbReference>
<comment type="caution">
    <text evidence="1">The sequence shown here is derived from an EMBL/GenBank/DDBJ whole genome shotgun (WGS) entry which is preliminary data.</text>
</comment>
<name>A0ABS2KCY3_9GAMM</name>
<dbReference type="EMBL" id="JADIKF010000036">
    <property type="protein sequence ID" value="MBM7129017.1"/>
    <property type="molecule type" value="Genomic_DNA"/>
</dbReference>
<proteinExistence type="predicted"/>
<reference evidence="1" key="1">
    <citation type="submission" date="2020-10" db="EMBL/GenBank/DDBJ databases">
        <title>Phylogeny of dyella-like bacteria.</title>
        <authorList>
            <person name="Fu J."/>
        </authorList>
    </citation>
    <scope>NUCLEOTIDE SEQUENCE</scope>
    <source>
        <strain evidence="1">DHON07</strain>
    </source>
</reference>
<organism evidence="1 2">
    <name type="scientific">Dyella mobilis</name>
    <dbReference type="NCBI Taxonomy" id="1849582"/>
    <lineage>
        <taxon>Bacteria</taxon>
        <taxon>Pseudomonadati</taxon>
        <taxon>Pseudomonadota</taxon>
        <taxon>Gammaproteobacteria</taxon>
        <taxon>Lysobacterales</taxon>
        <taxon>Rhodanobacteraceae</taxon>
        <taxon>Dyella</taxon>
    </lineage>
</organism>
<evidence type="ECO:0000313" key="2">
    <source>
        <dbReference type="Proteomes" id="UP001430193"/>
    </source>
</evidence>
<accession>A0ABS2KCY3</accession>
<gene>
    <name evidence="1" type="ORF">ISS99_05725</name>
</gene>
<dbReference type="RefSeq" id="WP_204630630.1">
    <property type="nucleotide sequence ID" value="NZ_BSOC01000007.1"/>
</dbReference>
<keyword evidence="2" id="KW-1185">Reference proteome</keyword>
<evidence type="ECO:0000313" key="1">
    <source>
        <dbReference type="EMBL" id="MBM7129017.1"/>
    </source>
</evidence>
<sequence length="113" mass="12701">MTPEQEISRRKKLVSAAKALLTLQVGLAVGASRIENILLWLGESYQREHPFFAFFIANIPPDIPLGGARLLWSSGPMLDSDDRLARIEAKFRRSLLGECVKIIDKYDSTSRVE</sequence>